<dbReference type="WBParaSite" id="BXY_1403600.1">
    <property type="protein sequence ID" value="BXY_1403600.1"/>
    <property type="gene ID" value="BXY_1403600"/>
</dbReference>
<protein>
    <submittedName>
        <fullName evidence="2">(pine wood nematode) hypothetical protein</fullName>
    </submittedName>
</protein>
<sequence length="87" mass="9353">MGTCSLPLPRVIVKRKQAGGHPSFSNSSRPSPIPGLRPDAVVSKIFVASSPPCNGRKCTRFARCQQLSPVQWRDLPRSTHSLNGDGG</sequence>
<dbReference type="EMBL" id="CAJFDI010000006">
    <property type="protein sequence ID" value="CAD5234215.1"/>
    <property type="molecule type" value="Genomic_DNA"/>
</dbReference>
<reference evidence="2" key="2">
    <citation type="submission" date="2020-09" db="EMBL/GenBank/DDBJ databases">
        <authorList>
            <person name="Kikuchi T."/>
        </authorList>
    </citation>
    <scope>NUCLEOTIDE SEQUENCE</scope>
    <source>
        <strain evidence="2">Ka4C1</strain>
    </source>
</reference>
<evidence type="ECO:0000313" key="2">
    <source>
        <dbReference type="EMBL" id="CAD5234215.1"/>
    </source>
</evidence>
<reference evidence="5" key="1">
    <citation type="submission" date="2016-11" db="UniProtKB">
        <authorList>
            <consortium name="WormBaseParasite"/>
        </authorList>
    </citation>
    <scope>IDENTIFICATION</scope>
</reference>
<evidence type="ECO:0000313" key="5">
    <source>
        <dbReference type="WBParaSite" id="BXY_1403600.1"/>
    </source>
</evidence>
<name>A0A1I7SLV3_BURXY</name>
<evidence type="ECO:0000256" key="1">
    <source>
        <dbReference type="SAM" id="MobiDB-lite"/>
    </source>
</evidence>
<dbReference type="Proteomes" id="UP000582659">
    <property type="component" value="Unassembled WGS sequence"/>
</dbReference>
<dbReference type="Proteomes" id="UP000659654">
    <property type="component" value="Unassembled WGS sequence"/>
</dbReference>
<gene>
    <name evidence="2" type="ORF">BXYJ_LOCUS14306</name>
</gene>
<evidence type="ECO:0000313" key="4">
    <source>
        <dbReference type="Proteomes" id="UP000659654"/>
    </source>
</evidence>
<accession>A0A1I7SLV3</accession>
<proteinExistence type="predicted"/>
<feature type="region of interest" description="Disordered" evidence="1">
    <location>
        <begin position="16"/>
        <end position="36"/>
    </location>
</feature>
<keyword evidence="4" id="KW-1185">Reference proteome</keyword>
<dbReference type="EMBL" id="CAJFCV020000006">
    <property type="protein sequence ID" value="CAG9129862.1"/>
    <property type="molecule type" value="Genomic_DNA"/>
</dbReference>
<evidence type="ECO:0000313" key="3">
    <source>
        <dbReference type="Proteomes" id="UP000095284"/>
    </source>
</evidence>
<organism evidence="3 5">
    <name type="scientific">Bursaphelenchus xylophilus</name>
    <name type="common">Pinewood nematode worm</name>
    <name type="synonym">Aphelenchoides xylophilus</name>
    <dbReference type="NCBI Taxonomy" id="6326"/>
    <lineage>
        <taxon>Eukaryota</taxon>
        <taxon>Metazoa</taxon>
        <taxon>Ecdysozoa</taxon>
        <taxon>Nematoda</taxon>
        <taxon>Chromadorea</taxon>
        <taxon>Rhabditida</taxon>
        <taxon>Tylenchina</taxon>
        <taxon>Tylenchomorpha</taxon>
        <taxon>Aphelenchoidea</taxon>
        <taxon>Aphelenchoididae</taxon>
        <taxon>Bursaphelenchus</taxon>
    </lineage>
</organism>
<dbReference type="Proteomes" id="UP000095284">
    <property type="component" value="Unplaced"/>
</dbReference>
<dbReference type="AlphaFoldDB" id="A0A1I7SLV3"/>